<dbReference type="EMBL" id="CP041969">
    <property type="protein sequence ID" value="QMV40794.1"/>
    <property type="molecule type" value="Genomic_DNA"/>
</dbReference>
<evidence type="ECO:0000313" key="3">
    <source>
        <dbReference type="Proteomes" id="UP000515679"/>
    </source>
</evidence>
<accession>A0A7G5BV10</accession>
<keyword evidence="3" id="KW-1185">Reference proteome</keyword>
<dbReference type="AlphaFoldDB" id="A0A7G5BV10"/>
<dbReference type="InterPro" id="IPR025237">
    <property type="entry name" value="DUF4183"/>
</dbReference>
<name>A0A7G5BV10_9BACL</name>
<protein>
    <submittedName>
        <fullName evidence="2">DUF4183 domain-containing protein</fullName>
    </submittedName>
</protein>
<organism evidence="2 3">
    <name type="scientific">Cohnella cholangitidis</name>
    <dbReference type="NCBI Taxonomy" id="2598458"/>
    <lineage>
        <taxon>Bacteria</taxon>
        <taxon>Bacillati</taxon>
        <taxon>Bacillota</taxon>
        <taxon>Bacilli</taxon>
        <taxon>Bacillales</taxon>
        <taxon>Paenibacillaceae</taxon>
        <taxon>Cohnella</taxon>
    </lineage>
</organism>
<proteinExistence type="predicted"/>
<dbReference type="RefSeq" id="WP_182302151.1">
    <property type="nucleotide sequence ID" value="NZ_CP041969.1"/>
</dbReference>
<evidence type="ECO:0000259" key="1">
    <source>
        <dbReference type="Pfam" id="PF13799"/>
    </source>
</evidence>
<evidence type="ECO:0000313" key="2">
    <source>
        <dbReference type="EMBL" id="QMV40794.1"/>
    </source>
</evidence>
<dbReference type="Pfam" id="PF13799">
    <property type="entry name" value="DUF4183"/>
    <property type="match status" value="1"/>
</dbReference>
<reference evidence="2 3" key="1">
    <citation type="submission" date="2019-07" db="EMBL/GenBank/DDBJ databases">
        <authorList>
            <person name="Kim J.K."/>
            <person name="Cheong H.-M."/>
            <person name="Choi Y."/>
            <person name="Hwang K.J."/>
            <person name="Lee S."/>
            <person name="Choi C."/>
        </authorList>
    </citation>
    <scope>NUCLEOTIDE SEQUENCE [LARGE SCALE GENOMIC DNA]</scope>
    <source>
        <strain evidence="2 3">KS 22</strain>
    </source>
</reference>
<dbReference type="Proteomes" id="UP000515679">
    <property type="component" value="Chromosome"/>
</dbReference>
<dbReference type="KEGG" id="cchl:FPL14_05925"/>
<feature type="domain" description="DUF4183" evidence="1">
    <location>
        <begin position="41"/>
        <end position="105"/>
    </location>
</feature>
<gene>
    <name evidence="2" type="ORF">FPL14_05925</name>
</gene>
<sequence length="112" mass="11812">MPLQIFQITFPGTALDPQRFFLQVTGASIVLAATDELDLNGATTQFSNDAGTSPVTVPVVAPNGYYNFYVNGVMQEAGAYTVNADNTITFNVAATFTVGTILILEAVEVSAT</sequence>